<keyword evidence="2" id="KW-1185">Reference proteome</keyword>
<organism evidence="1 2">
    <name type="scientific">Antarcticirhabdus aurantiaca</name>
    <dbReference type="NCBI Taxonomy" id="2606717"/>
    <lineage>
        <taxon>Bacteria</taxon>
        <taxon>Pseudomonadati</taxon>
        <taxon>Pseudomonadota</taxon>
        <taxon>Alphaproteobacteria</taxon>
        <taxon>Hyphomicrobiales</taxon>
        <taxon>Aurantimonadaceae</taxon>
        <taxon>Antarcticirhabdus</taxon>
    </lineage>
</organism>
<sequence>MKFLEGSPEPIAHAAIDGADKVVHVFNARMMAEQYATAGGYKIEAVFRGVPPHTKAAQDVLIERWRQTSLESFSYQHDDKHENGELAKAGIAYALAADSHAFGSGLVRGHPSIWPWSARWWKPDTVRRMLVKACALLLAEIERLDRKVERDAAARVPA</sequence>
<dbReference type="EMBL" id="CP113520">
    <property type="protein sequence ID" value="WAJ29305.1"/>
    <property type="molecule type" value="Genomic_DNA"/>
</dbReference>
<evidence type="ECO:0000313" key="2">
    <source>
        <dbReference type="Proteomes" id="UP001163223"/>
    </source>
</evidence>
<reference evidence="1" key="1">
    <citation type="submission" date="2022-11" db="EMBL/GenBank/DDBJ databases">
        <title>beta-Carotene-producing bacterium, Jeongeuplla avenae sp. nov., alleviates the salt stress of Arabidopsis seedlings.</title>
        <authorList>
            <person name="Jiang L."/>
            <person name="Lee J."/>
        </authorList>
    </citation>
    <scope>NUCLEOTIDE SEQUENCE</scope>
    <source>
        <strain evidence="1">DY_R2A_6</strain>
    </source>
</reference>
<proteinExistence type="predicted"/>
<name>A0ACD4NQW3_9HYPH</name>
<accession>A0ACD4NQW3</accession>
<dbReference type="Proteomes" id="UP001163223">
    <property type="component" value="Chromosome"/>
</dbReference>
<evidence type="ECO:0000313" key="1">
    <source>
        <dbReference type="EMBL" id="WAJ29305.1"/>
    </source>
</evidence>
<protein>
    <submittedName>
        <fullName evidence="1">Uncharacterized protein</fullName>
    </submittedName>
</protein>
<gene>
    <name evidence="1" type="ORF">OXU80_03465</name>
</gene>